<evidence type="ECO:0000313" key="5">
    <source>
        <dbReference type="Proteomes" id="UP000004596"/>
    </source>
</evidence>
<evidence type="ECO:0000259" key="2">
    <source>
        <dbReference type="Pfam" id="PF07944"/>
    </source>
</evidence>
<feature type="domain" description="Beta-lactamase-related" evidence="1">
    <location>
        <begin position="478"/>
        <end position="695"/>
    </location>
</feature>
<evidence type="ECO:0000259" key="1">
    <source>
        <dbReference type="Pfam" id="PF00144"/>
    </source>
</evidence>
<comment type="caution">
    <text evidence="4">The sequence shown here is derived from an EMBL/GenBank/DDBJ whole genome shotgun (WGS) entry which is preliminary data.</text>
</comment>
<dbReference type="Gene3D" id="3.40.710.10">
    <property type="entry name" value="DD-peptidase/beta-lactamase superfamily"/>
    <property type="match status" value="1"/>
</dbReference>
<feature type="domain" description="Non-reducing end beta-L-arabinofuranosidase-like GH127 middle" evidence="3">
    <location>
        <begin position="256"/>
        <end position="350"/>
    </location>
</feature>
<dbReference type="InterPro" id="IPR008928">
    <property type="entry name" value="6-hairpin_glycosidase_sf"/>
</dbReference>
<reference evidence="4 5" key="1">
    <citation type="submission" date="2008-04" db="EMBL/GenBank/DDBJ databases">
        <title>Draft genome sequence of Bacteroides intestinalis (DSM 17393).</title>
        <authorList>
            <person name="Sudarsanam P."/>
            <person name="Ley R."/>
            <person name="Guruge J."/>
            <person name="Turnbaugh P.J."/>
            <person name="Mahowald M."/>
            <person name="Liep D."/>
            <person name="Gordon J."/>
        </authorList>
    </citation>
    <scope>NUCLEOTIDE SEQUENCE [LARGE SCALE GENOMIC DNA]</scope>
    <source>
        <strain evidence="4 5">DSM 17393</strain>
    </source>
</reference>
<dbReference type="Pfam" id="PF07944">
    <property type="entry name" value="Beta-AFase-like_GH127_cat"/>
    <property type="match status" value="1"/>
</dbReference>
<accession>B3CBJ7</accession>
<evidence type="ECO:0000259" key="3">
    <source>
        <dbReference type="Pfam" id="PF20736"/>
    </source>
</evidence>
<sequence length="720" mass="82649">MHKLFSGLIYQYLYADNKQALEVVTRMGNWTYNKLKPLDESTRKRMIRNEFGGVNESFYNLYAITGDERYQWLAEFFYHNDVIDPLKEQRDDLGTKHTNTFIPKVLTEARNYELTQDNDSRKLTDFFWHTMIDHHTFAPGCSSDKEHYFDPQQLSKHLTGYTGETCCTYNMLKLSRHLFCWTGDAKVADYYERALYNHILGQQDPETGMVSYFLPLLSGSHKVYSTRENSFWCCVGSGFENHAKYGEAIYYHNDQGIYVNLFIPSEVNWKAKGITLRQETAFPAEENTALTIQTDKPVTTTIYLRYPSWSKNVKVNVNGKKVSVKQKPGSYIPVTRQWKDGDRIEANYPMSLQLETTPDNPQKGALLYGPLVLAGESGTEGMQSPAPFSDPALYNDYYTYNYHIPAELNTTLQIDRKHPGHSLQRTGEELIFKTSQGNVLRPLYDLHHQRYVVYWDLSFTSCRPADNRQAAYDFTPLDSIVTSWMNKGYYPGASICVVRDDSVIFQKNYKNFTPDTKVYVASAGKWVAAAVIGAVVDCTELDWNDSVKKWIPEFKNDIKGMITLRQLLSHTSGVRPYLPEPRVDNYNHLDSAVMEILPLDTVFTPGTRFEYGGLAMQIAGRMAEKAMNKEFEELFQELIARPLRMKNSHFTPVNTDGGHAPMLGGGLCTTLHDYMRFLDMIYHNGVFEEKQQEKPIRSVHRVEPAPIHGSINRTGYMDSS</sequence>
<name>B3CBJ7_9BACE</name>
<dbReference type="AlphaFoldDB" id="B3CBJ7"/>
<dbReference type="STRING" id="471870.BACINT_03584"/>
<evidence type="ECO:0000313" key="4">
    <source>
        <dbReference type="EMBL" id="EDV04449.1"/>
    </source>
</evidence>
<dbReference type="eggNOG" id="COG1680">
    <property type="taxonomic scope" value="Bacteria"/>
</dbReference>
<protein>
    <submittedName>
        <fullName evidence="4">Beta-lactamase</fullName>
    </submittedName>
</protein>
<gene>
    <name evidence="4" type="ORF">BACINT_03584</name>
</gene>
<organism evidence="4 5">
    <name type="scientific">Bacteroides intestinalis DSM 17393</name>
    <dbReference type="NCBI Taxonomy" id="471870"/>
    <lineage>
        <taxon>Bacteria</taxon>
        <taxon>Pseudomonadati</taxon>
        <taxon>Bacteroidota</taxon>
        <taxon>Bacteroidia</taxon>
        <taxon>Bacteroidales</taxon>
        <taxon>Bacteroidaceae</taxon>
        <taxon>Bacteroides</taxon>
    </lineage>
</organism>
<dbReference type="Pfam" id="PF00144">
    <property type="entry name" value="Beta-lactamase"/>
    <property type="match status" value="1"/>
</dbReference>
<dbReference type="SUPFAM" id="SSF56601">
    <property type="entry name" value="beta-lactamase/transpeptidase-like"/>
    <property type="match status" value="1"/>
</dbReference>
<dbReference type="InterPro" id="IPR049046">
    <property type="entry name" value="Beta-AFase-like_GH127_middle"/>
</dbReference>
<dbReference type="InterPro" id="IPR012338">
    <property type="entry name" value="Beta-lactam/transpept-like"/>
</dbReference>
<dbReference type="InterPro" id="IPR001466">
    <property type="entry name" value="Beta-lactam-related"/>
</dbReference>
<dbReference type="Proteomes" id="UP000004596">
    <property type="component" value="Unassembled WGS sequence"/>
</dbReference>
<dbReference type="SUPFAM" id="SSF48208">
    <property type="entry name" value="Six-hairpin glycosidases"/>
    <property type="match status" value="1"/>
</dbReference>
<dbReference type="Pfam" id="PF20736">
    <property type="entry name" value="Glyco_hydro127M"/>
    <property type="match status" value="1"/>
</dbReference>
<reference evidence="4 5" key="2">
    <citation type="submission" date="2008-04" db="EMBL/GenBank/DDBJ databases">
        <authorList>
            <person name="Fulton L."/>
            <person name="Clifton S."/>
            <person name="Fulton B."/>
            <person name="Xu J."/>
            <person name="Minx P."/>
            <person name="Pepin K.H."/>
            <person name="Johnson M."/>
            <person name="Thiruvilangam P."/>
            <person name="Bhonagiri V."/>
            <person name="Nash W.E."/>
            <person name="Mardis E.R."/>
            <person name="Wilson R.K."/>
        </authorList>
    </citation>
    <scope>NUCLEOTIDE SEQUENCE [LARGE SCALE GENOMIC DNA]</scope>
    <source>
        <strain evidence="4 5">DSM 17393</strain>
    </source>
</reference>
<dbReference type="PANTHER" id="PTHR31151">
    <property type="entry name" value="PROLINE-TRNA LIGASE (DUF1680)"/>
    <property type="match status" value="1"/>
</dbReference>
<dbReference type="EMBL" id="ABJL02000008">
    <property type="protein sequence ID" value="EDV04449.1"/>
    <property type="molecule type" value="Genomic_DNA"/>
</dbReference>
<feature type="domain" description="Non-reducing end beta-L-arabinofuranosidase-like GH127 catalytic" evidence="2">
    <location>
        <begin position="1"/>
        <end position="247"/>
    </location>
</feature>
<dbReference type="PANTHER" id="PTHR31151:SF0">
    <property type="entry name" value="PROLINE-TRNA LIGASE (DUF1680)"/>
    <property type="match status" value="1"/>
</dbReference>
<dbReference type="InterPro" id="IPR012878">
    <property type="entry name" value="Beta-AFase-like_GH127_cat"/>
</dbReference>
<dbReference type="eggNOG" id="COG3533">
    <property type="taxonomic scope" value="Bacteria"/>
</dbReference>
<proteinExistence type="predicted"/>
<dbReference type="GO" id="GO:0005975">
    <property type="term" value="P:carbohydrate metabolic process"/>
    <property type="evidence" value="ECO:0007669"/>
    <property type="project" value="InterPro"/>
</dbReference>